<evidence type="ECO:0000256" key="1">
    <source>
        <dbReference type="SAM" id="Phobius"/>
    </source>
</evidence>
<name>A0A934RMK0_9BACT</name>
<comment type="caution">
    <text evidence="2">The sequence shown here is derived from an EMBL/GenBank/DDBJ whole genome shotgun (WGS) entry which is preliminary data.</text>
</comment>
<reference evidence="2" key="1">
    <citation type="submission" date="2021-01" db="EMBL/GenBank/DDBJ databases">
        <title>Modified the classification status of verrucomicrobia.</title>
        <authorList>
            <person name="Feng X."/>
        </authorList>
    </citation>
    <scope>NUCLEOTIDE SEQUENCE</scope>
    <source>
        <strain evidence="2">KCTC 12986</strain>
    </source>
</reference>
<gene>
    <name evidence="2" type="ORF">JIN78_05815</name>
</gene>
<dbReference type="AlphaFoldDB" id="A0A934RMK0"/>
<keyword evidence="1" id="KW-0812">Transmembrane</keyword>
<dbReference type="Proteomes" id="UP000604083">
    <property type="component" value="Unassembled WGS sequence"/>
</dbReference>
<protein>
    <submittedName>
        <fullName evidence="2">Uncharacterized protein</fullName>
    </submittedName>
</protein>
<feature type="transmembrane region" description="Helical" evidence="1">
    <location>
        <begin position="7"/>
        <end position="24"/>
    </location>
</feature>
<dbReference type="EMBL" id="JAENIO010000010">
    <property type="protein sequence ID" value="MBK1833573.1"/>
    <property type="molecule type" value="Genomic_DNA"/>
</dbReference>
<keyword evidence="1" id="KW-1133">Transmembrane helix</keyword>
<accession>A0A934RMK0</accession>
<sequence>MSLIDKGYLASYTLFFTFCGMSILDMRDNTELSNLGTTNTAPENLRRSAESLRLGLAVEIGSQTAGQVSSSESWADLEDKLSSYSQRLELLEDQKRKRDMLIMWLYLASAISMTFFTFFQCGKRHK</sequence>
<proteinExistence type="predicted"/>
<organism evidence="2 3">
    <name type="scientific">Roseibacillus ishigakijimensis</name>
    <dbReference type="NCBI Taxonomy" id="454146"/>
    <lineage>
        <taxon>Bacteria</taxon>
        <taxon>Pseudomonadati</taxon>
        <taxon>Verrucomicrobiota</taxon>
        <taxon>Verrucomicrobiia</taxon>
        <taxon>Verrucomicrobiales</taxon>
        <taxon>Verrucomicrobiaceae</taxon>
        <taxon>Roseibacillus</taxon>
    </lineage>
</organism>
<dbReference type="RefSeq" id="WP_200391008.1">
    <property type="nucleotide sequence ID" value="NZ_JAENIO010000010.1"/>
</dbReference>
<feature type="transmembrane region" description="Helical" evidence="1">
    <location>
        <begin position="101"/>
        <end position="119"/>
    </location>
</feature>
<evidence type="ECO:0000313" key="3">
    <source>
        <dbReference type="Proteomes" id="UP000604083"/>
    </source>
</evidence>
<evidence type="ECO:0000313" key="2">
    <source>
        <dbReference type="EMBL" id="MBK1833573.1"/>
    </source>
</evidence>
<keyword evidence="3" id="KW-1185">Reference proteome</keyword>
<keyword evidence="1" id="KW-0472">Membrane</keyword>